<feature type="transmembrane region" description="Helical" evidence="2">
    <location>
        <begin position="59"/>
        <end position="79"/>
    </location>
</feature>
<organism evidence="3 4">
    <name type="scientific">Amycolatopsis ultiminotia</name>
    <dbReference type="NCBI Taxonomy" id="543629"/>
    <lineage>
        <taxon>Bacteria</taxon>
        <taxon>Bacillati</taxon>
        <taxon>Actinomycetota</taxon>
        <taxon>Actinomycetes</taxon>
        <taxon>Pseudonocardiales</taxon>
        <taxon>Pseudonocardiaceae</taxon>
        <taxon>Amycolatopsis</taxon>
    </lineage>
</organism>
<dbReference type="Gene3D" id="2.60.40.2880">
    <property type="entry name" value="MmpS1-5, C-terminal soluble domain"/>
    <property type="match status" value="1"/>
</dbReference>
<dbReference type="EMBL" id="BAAAZN010000009">
    <property type="protein sequence ID" value="GAA3555843.1"/>
    <property type="molecule type" value="Genomic_DNA"/>
</dbReference>
<protein>
    <recommendedName>
        <fullName evidence="5">MmpS family membrane protein</fullName>
    </recommendedName>
</protein>
<sequence length="220" mass="22358">MTPQQPRPATPSRHGRPNVPPNPHYTPHPARRANLPGGIAVVCGLAAAGLAFLPKHGYFAWPVAGVGLVAGIIGIAAALRGRMRGLGIASTGVVVSVLAALLYGAIVLFPSAFGTPRASELHIPPVADEAHTVDFVVTSAGGATVRYGTLDDQRTDTAPASTDQWHGSASYDGGAPILSLTADTANAGVTNEISCAIIVDGRQVAENSGTTIALCTANVD</sequence>
<evidence type="ECO:0000313" key="4">
    <source>
        <dbReference type="Proteomes" id="UP001500689"/>
    </source>
</evidence>
<feature type="region of interest" description="Disordered" evidence="1">
    <location>
        <begin position="1"/>
        <end position="30"/>
    </location>
</feature>
<evidence type="ECO:0008006" key="5">
    <source>
        <dbReference type="Google" id="ProtNLM"/>
    </source>
</evidence>
<keyword evidence="2" id="KW-1133">Transmembrane helix</keyword>
<evidence type="ECO:0000256" key="1">
    <source>
        <dbReference type="SAM" id="MobiDB-lite"/>
    </source>
</evidence>
<feature type="transmembrane region" description="Helical" evidence="2">
    <location>
        <begin position="33"/>
        <end position="53"/>
    </location>
</feature>
<gene>
    <name evidence="3" type="ORF">GCM10022222_44320</name>
</gene>
<feature type="transmembrane region" description="Helical" evidence="2">
    <location>
        <begin position="86"/>
        <end position="109"/>
    </location>
</feature>
<dbReference type="Proteomes" id="UP001500689">
    <property type="component" value="Unassembled WGS sequence"/>
</dbReference>
<dbReference type="InterPro" id="IPR038468">
    <property type="entry name" value="MmpS_C"/>
</dbReference>
<dbReference type="RefSeq" id="WP_344862733.1">
    <property type="nucleotide sequence ID" value="NZ_BAAAZN010000009.1"/>
</dbReference>
<reference evidence="4" key="1">
    <citation type="journal article" date="2019" name="Int. J. Syst. Evol. Microbiol.">
        <title>The Global Catalogue of Microorganisms (GCM) 10K type strain sequencing project: providing services to taxonomists for standard genome sequencing and annotation.</title>
        <authorList>
            <consortium name="The Broad Institute Genomics Platform"/>
            <consortium name="The Broad Institute Genome Sequencing Center for Infectious Disease"/>
            <person name="Wu L."/>
            <person name="Ma J."/>
        </authorList>
    </citation>
    <scope>NUCLEOTIDE SEQUENCE [LARGE SCALE GENOMIC DNA]</scope>
    <source>
        <strain evidence="4">JCM 16898</strain>
    </source>
</reference>
<keyword evidence="2" id="KW-0812">Transmembrane</keyword>
<comment type="caution">
    <text evidence="3">The sequence shown here is derived from an EMBL/GenBank/DDBJ whole genome shotgun (WGS) entry which is preliminary data.</text>
</comment>
<proteinExistence type="predicted"/>
<keyword evidence="4" id="KW-1185">Reference proteome</keyword>
<name>A0ABP6WT40_9PSEU</name>
<evidence type="ECO:0000313" key="3">
    <source>
        <dbReference type="EMBL" id="GAA3555843.1"/>
    </source>
</evidence>
<accession>A0ABP6WT40</accession>
<evidence type="ECO:0000256" key="2">
    <source>
        <dbReference type="SAM" id="Phobius"/>
    </source>
</evidence>
<keyword evidence="2" id="KW-0472">Membrane</keyword>